<dbReference type="InterPro" id="IPR036509">
    <property type="entry name" value="Met_Sox_Rdtase_MsrA_sf"/>
</dbReference>
<dbReference type="AlphaFoldDB" id="A0A8J4LUZ7"/>
<comment type="similarity">
    <text evidence="1">Belongs to the MsrA Met sulfoxide reductase family.</text>
</comment>
<evidence type="ECO:0000256" key="3">
    <source>
        <dbReference type="ARBA" id="ARBA00023002"/>
    </source>
</evidence>
<dbReference type="PANTHER" id="PTHR43774">
    <property type="entry name" value="PEPTIDE METHIONINE SULFOXIDE REDUCTASE"/>
    <property type="match status" value="1"/>
</dbReference>
<dbReference type="HAMAP" id="MF_01401">
    <property type="entry name" value="MsrA"/>
    <property type="match status" value="1"/>
</dbReference>
<dbReference type="SUPFAM" id="SSF55068">
    <property type="entry name" value="Peptide methionine sulfoxide reductase"/>
    <property type="match status" value="1"/>
</dbReference>
<dbReference type="NCBIfam" id="TIGR00401">
    <property type="entry name" value="msrA"/>
    <property type="match status" value="1"/>
</dbReference>
<dbReference type="EMBL" id="BNCQ01000037">
    <property type="protein sequence ID" value="GIM11174.1"/>
    <property type="molecule type" value="Genomic_DNA"/>
</dbReference>
<keyword evidence="9" id="KW-1185">Reference proteome</keyword>
<dbReference type="Proteomes" id="UP000747110">
    <property type="component" value="Unassembled WGS sequence"/>
</dbReference>
<evidence type="ECO:0000313" key="6">
    <source>
        <dbReference type="EMBL" id="GIL87593.1"/>
    </source>
</evidence>
<feature type="domain" description="Peptide methionine sulphoxide reductase MsrA" evidence="5">
    <location>
        <begin position="91"/>
        <end position="242"/>
    </location>
</feature>
<evidence type="ECO:0000313" key="7">
    <source>
        <dbReference type="EMBL" id="GIM11174.1"/>
    </source>
</evidence>
<dbReference type="Gene3D" id="3.30.1060.10">
    <property type="entry name" value="Peptide methionine sulphoxide reductase MsrA"/>
    <property type="match status" value="1"/>
</dbReference>
<organism evidence="7 8">
    <name type="scientific">Volvox reticuliferus</name>
    <dbReference type="NCBI Taxonomy" id="1737510"/>
    <lineage>
        <taxon>Eukaryota</taxon>
        <taxon>Viridiplantae</taxon>
        <taxon>Chlorophyta</taxon>
        <taxon>core chlorophytes</taxon>
        <taxon>Chlorophyceae</taxon>
        <taxon>CS clade</taxon>
        <taxon>Chlamydomonadales</taxon>
        <taxon>Volvocaceae</taxon>
        <taxon>Volvox</taxon>
    </lineage>
</organism>
<reference evidence="7" key="1">
    <citation type="journal article" date="2021" name="Proc. Natl. Acad. Sci. U.S.A.">
        <title>Three genomes in the algal genus Volvox reveal the fate of a haploid sex-determining region after a transition to homothallism.</title>
        <authorList>
            <person name="Yamamoto K."/>
            <person name="Hamaji T."/>
            <person name="Kawai-Toyooka H."/>
            <person name="Matsuzaki R."/>
            <person name="Takahashi F."/>
            <person name="Nishimura Y."/>
            <person name="Kawachi M."/>
            <person name="Noguchi H."/>
            <person name="Minakuchi Y."/>
            <person name="Umen J.G."/>
            <person name="Toyoda A."/>
            <person name="Nozaki H."/>
        </authorList>
    </citation>
    <scope>NUCLEOTIDE SEQUENCE</scope>
    <source>
        <strain evidence="7">NIES-3785</strain>
        <strain evidence="6">NIES-3786</strain>
    </source>
</reference>
<dbReference type="EC" id="1.8.4.11" evidence="2"/>
<sequence length="263" mass="28376">MFLARSTSINLRSRRATVATPRSVNPSHIKVSSGPSVARPWGAAVETAGSPIFPRNARGLSGVNTTVAAVSSASGTSDPATSSSSSKMEVATIGGGCFWCVEACYNMLKGVQSAISGYAAGHVKDPTYKQVCSGTTGHAEVVQITYDPSVVSYKEILQMFFTIHDPTTKDRQGNDVGTQYRSIILTHNDQQAQIAKEVMQQVASEGWWSAPLVTQVEPLDIFYPAEDYHQDYFVQNPGQGYCRAVVGPKVAKFRSKFASKLKQ</sequence>
<evidence type="ECO:0000256" key="4">
    <source>
        <dbReference type="ARBA" id="ARBA00030643"/>
    </source>
</evidence>
<dbReference type="Proteomes" id="UP000722791">
    <property type="component" value="Unassembled WGS sequence"/>
</dbReference>
<dbReference type="EMBL" id="BNCP01000040">
    <property type="protein sequence ID" value="GIL87593.1"/>
    <property type="molecule type" value="Genomic_DNA"/>
</dbReference>
<dbReference type="InterPro" id="IPR002569">
    <property type="entry name" value="Met_Sox_Rdtase_MsrA_dom"/>
</dbReference>
<dbReference type="GO" id="GO:0008113">
    <property type="term" value="F:peptide-methionine (S)-S-oxide reductase activity"/>
    <property type="evidence" value="ECO:0007669"/>
    <property type="project" value="UniProtKB-EC"/>
</dbReference>
<dbReference type="Pfam" id="PF01625">
    <property type="entry name" value="PMSR"/>
    <property type="match status" value="1"/>
</dbReference>
<name>A0A8J4LUZ7_9CHLO</name>
<evidence type="ECO:0000256" key="2">
    <source>
        <dbReference type="ARBA" id="ARBA00012502"/>
    </source>
</evidence>
<dbReference type="OrthoDB" id="551880at2759"/>
<evidence type="ECO:0000256" key="1">
    <source>
        <dbReference type="ARBA" id="ARBA00005591"/>
    </source>
</evidence>
<gene>
    <name evidence="6" type="ORF">Vretifemale_15655</name>
    <name evidence="7" type="ORF">Vretimale_14716</name>
</gene>
<dbReference type="PANTHER" id="PTHR43774:SF1">
    <property type="entry name" value="PEPTIDE METHIONINE SULFOXIDE REDUCTASE MSRA 2"/>
    <property type="match status" value="1"/>
</dbReference>
<comment type="caution">
    <text evidence="7">The sequence shown here is derived from an EMBL/GenBank/DDBJ whole genome shotgun (WGS) entry which is preliminary data.</text>
</comment>
<evidence type="ECO:0000259" key="5">
    <source>
        <dbReference type="Pfam" id="PF01625"/>
    </source>
</evidence>
<accession>A0A8J4LUZ7</accession>
<protein>
    <recommendedName>
        <fullName evidence="2">peptide-methionine (S)-S-oxide reductase</fullName>
        <ecNumber evidence="2">1.8.4.11</ecNumber>
    </recommendedName>
    <alternativeName>
        <fullName evidence="4">Peptide-methionine (S)-S-oxide reductase</fullName>
    </alternativeName>
</protein>
<proteinExistence type="inferred from homology"/>
<keyword evidence="3" id="KW-0560">Oxidoreductase</keyword>
<evidence type="ECO:0000313" key="8">
    <source>
        <dbReference type="Proteomes" id="UP000722791"/>
    </source>
</evidence>
<evidence type="ECO:0000313" key="9">
    <source>
        <dbReference type="Proteomes" id="UP000747110"/>
    </source>
</evidence>